<reference evidence="3 4" key="1">
    <citation type="submission" date="2015-11" db="EMBL/GenBank/DDBJ databases">
        <title>Expanding the genomic diversity of Burkholderia species for the development of highly accurate diagnostics.</title>
        <authorList>
            <person name="Sahl J."/>
            <person name="Keim P."/>
            <person name="Wagner D."/>
        </authorList>
    </citation>
    <scope>NUCLEOTIDE SEQUENCE [LARGE SCALE GENOMIC DNA]</scope>
    <source>
        <strain evidence="3 4">MSMB2167WGS</strain>
    </source>
</reference>
<evidence type="ECO:0000313" key="3">
    <source>
        <dbReference type="EMBL" id="KWE03125.1"/>
    </source>
</evidence>
<accession>A0A119MDV2</accession>
<dbReference type="EMBL" id="LPIX01000057">
    <property type="protein sequence ID" value="KWE03125.1"/>
    <property type="molecule type" value="Genomic_DNA"/>
</dbReference>
<feature type="region of interest" description="Disordered" evidence="1">
    <location>
        <begin position="286"/>
        <end position="309"/>
    </location>
</feature>
<protein>
    <recommendedName>
        <fullName evidence="2">Transglutaminase-like domain-containing protein</fullName>
    </recommendedName>
</protein>
<dbReference type="Pfam" id="PF01841">
    <property type="entry name" value="Transglut_core"/>
    <property type="match status" value="1"/>
</dbReference>
<feature type="domain" description="Transglutaminase-like" evidence="2">
    <location>
        <begin position="153"/>
        <end position="213"/>
    </location>
</feature>
<evidence type="ECO:0000256" key="1">
    <source>
        <dbReference type="SAM" id="MobiDB-lite"/>
    </source>
</evidence>
<proteinExistence type="predicted"/>
<gene>
    <name evidence="3" type="ORF">WL73_15310</name>
</gene>
<dbReference type="InterPro" id="IPR002931">
    <property type="entry name" value="Transglutaminase-like"/>
</dbReference>
<dbReference type="AlphaFoldDB" id="A0A119MDV2"/>
<name>A0A119MDV2_9BURK</name>
<comment type="caution">
    <text evidence="3">The sequence shown here is derived from an EMBL/GenBank/DDBJ whole genome shotgun (WGS) entry which is preliminary data.</text>
</comment>
<evidence type="ECO:0000259" key="2">
    <source>
        <dbReference type="SMART" id="SM00460"/>
    </source>
</evidence>
<organism evidence="3 4">
    <name type="scientific">Burkholderia ubonensis</name>
    <dbReference type="NCBI Taxonomy" id="101571"/>
    <lineage>
        <taxon>Bacteria</taxon>
        <taxon>Pseudomonadati</taxon>
        <taxon>Pseudomonadota</taxon>
        <taxon>Betaproteobacteria</taxon>
        <taxon>Burkholderiales</taxon>
        <taxon>Burkholderiaceae</taxon>
        <taxon>Burkholderia</taxon>
        <taxon>Burkholderia cepacia complex</taxon>
    </lineage>
</organism>
<dbReference type="Gene3D" id="3.10.620.30">
    <property type="match status" value="1"/>
</dbReference>
<dbReference type="SMART" id="SM00460">
    <property type="entry name" value="TGc"/>
    <property type="match status" value="1"/>
</dbReference>
<dbReference type="SUPFAM" id="SSF54001">
    <property type="entry name" value="Cysteine proteinases"/>
    <property type="match status" value="1"/>
</dbReference>
<dbReference type="Proteomes" id="UP000062998">
    <property type="component" value="Unassembled WGS sequence"/>
</dbReference>
<evidence type="ECO:0000313" key="4">
    <source>
        <dbReference type="Proteomes" id="UP000062998"/>
    </source>
</evidence>
<sequence>MLGLITAIPASVRRFDTDADTAARHYGMPPAMLDDLTRRGLPCAGAEGARRYDPFDLSNLALHLGLPSIQRLAMRTWARALQLAASHRIDAATVKVLPIGADSATADPLEVLHVPIAEHARYAKGPVKALLDAWAGYRFFMLPEACRWDVGFIEQHRVCECGGASKRMLQQAREQGLDARQCFGLLLATPFSTGHYWTEFRIDGEWVAFDPLLLDMLHAACRLDPAAWPAHRSNGAVLHRLCVIDRYDAHGAPVLDRYVDEPYVSQPLVIMDGQALAVSLPTAFGTPRPAGDEAPSPLHAPAGAPSIGA</sequence>
<dbReference type="InterPro" id="IPR038765">
    <property type="entry name" value="Papain-like_cys_pep_sf"/>
</dbReference>